<feature type="compositionally biased region" description="Basic and acidic residues" evidence="1">
    <location>
        <begin position="172"/>
        <end position="181"/>
    </location>
</feature>
<feature type="region of interest" description="Disordered" evidence="1">
    <location>
        <begin position="280"/>
        <end position="301"/>
    </location>
</feature>
<protein>
    <submittedName>
        <fullName evidence="2">Uncharacterized protein</fullName>
    </submittedName>
</protein>
<sequence>MGKVTGWYPGWHVAPLAARTWLLILTFGFIGADITCRSCHWQVQLQPPPPPPEQPPQHGLLMHLRMGRGGEDARRKPAVEQGERPAEQGNGGGAPILSASEEQDAGSRWKRRRDRSGRSPEAAPTDLGWPSSEVAHEPPRSKGPPVPPPAEGRWRANSGAPRLARSALFARSGKDQADRKRQPSRMPRGAPVERDQPQPLESREGTSPELLPGKATRFRAEELKLTSTTFALTGDSAHNQAMVHWSGHNSSVSSRDPRVCALACMYLGEEVGDARKSARVGKVSVGKPPPQAPAKCHLLQE</sequence>
<keyword evidence="3" id="KW-1185">Reference proteome</keyword>
<name>A0A9Q0XRS5_9SAUR</name>
<gene>
    <name evidence="2" type="ORF">JRQ81_018205</name>
</gene>
<feature type="compositionally biased region" description="Basic and acidic residues" evidence="1">
    <location>
        <begin position="191"/>
        <end position="206"/>
    </location>
</feature>
<dbReference type="Proteomes" id="UP001142489">
    <property type="component" value="Unassembled WGS sequence"/>
</dbReference>
<accession>A0A9Q0XRS5</accession>
<evidence type="ECO:0000313" key="2">
    <source>
        <dbReference type="EMBL" id="KAJ7325185.1"/>
    </source>
</evidence>
<feature type="compositionally biased region" description="Pro residues" evidence="1">
    <location>
        <begin position="141"/>
        <end position="150"/>
    </location>
</feature>
<dbReference type="EMBL" id="JAPFRF010000008">
    <property type="protein sequence ID" value="KAJ7325185.1"/>
    <property type="molecule type" value="Genomic_DNA"/>
</dbReference>
<dbReference type="AlphaFoldDB" id="A0A9Q0XRS5"/>
<organism evidence="2 3">
    <name type="scientific">Phrynocephalus forsythii</name>
    <dbReference type="NCBI Taxonomy" id="171643"/>
    <lineage>
        <taxon>Eukaryota</taxon>
        <taxon>Metazoa</taxon>
        <taxon>Chordata</taxon>
        <taxon>Craniata</taxon>
        <taxon>Vertebrata</taxon>
        <taxon>Euteleostomi</taxon>
        <taxon>Lepidosauria</taxon>
        <taxon>Squamata</taxon>
        <taxon>Bifurcata</taxon>
        <taxon>Unidentata</taxon>
        <taxon>Episquamata</taxon>
        <taxon>Toxicofera</taxon>
        <taxon>Iguania</taxon>
        <taxon>Acrodonta</taxon>
        <taxon>Agamidae</taxon>
        <taxon>Agaminae</taxon>
        <taxon>Phrynocephalus</taxon>
    </lineage>
</organism>
<reference evidence="2" key="1">
    <citation type="journal article" date="2023" name="DNA Res.">
        <title>Chromosome-level genome assembly of Phrynocephalus forsythii using third-generation DNA sequencing and Hi-C analysis.</title>
        <authorList>
            <person name="Qi Y."/>
            <person name="Zhao W."/>
            <person name="Zhao Y."/>
            <person name="Niu C."/>
            <person name="Cao S."/>
            <person name="Zhang Y."/>
        </authorList>
    </citation>
    <scope>NUCLEOTIDE SEQUENCE</scope>
    <source>
        <tissue evidence="2">Muscle</tissue>
    </source>
</reference>
<feature type="compositionally biased region" description="Basic and acidic residues" evidence="1">
    <location>
        <begin position="70"/>
        <end position="86"/>
    </location>
</feature>
<feature type="region of interest" description="Disordered" evidence="1">
    <location>
        <begin position="168"/>
        <end position="215"/>
    </location>
</feature>
<proteinExistence type="predicted"/>
<feature type="region of interest" description="Disordered" evidence="1">
    <location>
        <begin position="70"/>
        <end position="156"/>
    </location>
</feature>
<comment type="caution">
    <text evidence="2">The sequence shown here is derived from an EMBL/GenBank/DDBJ whole genome shotgun (WGS) entry which is preliminary data.</text>
</comment>
<evidence type="ECO:0000256" key="1">
    <source>
        <dbReference type="SAM" id="MobiDB-lite"/>
    </source>
</evidence>
<evidence type="ECO:0000313" key="3">
    <source>
        <dbReference type="Proteomes" id="UP001142489"/>
    </source>
</evidence>
<dbReference type="OrthoDB" id="8959353at2759"/>